<dbReference type="PANTHER" id="PTHR35567">
    <property type="entry name" value="MALATE DEHYDROGENASE (AFU_ORTHOLOGUE AFUA_2G13800)"/>
    <property type="match status" value="1"/>
</dbReference>
<dbReference type="InParanoid" id="A0A067MB58"/>
<accession>A0A067MB58</accession>
<organism evidence="2 3">
    <name type="scientific">Botryobasidium botryosum (strain FD-172 SS1)</name>
    <dbReference type="NCBI Taxonomy" id="930990"/>
    <lineage>
        <taxon>Eukaryota</taxon>
        <taxon>Fungi</taxon>
        <taxon>Dikarya</taxon>
        <taxon>Basidiomycota</taxon>
        <taxon>Agaricomycotina</taxon>
        <taxon>Agaricomycetes</taxon>
        <taxon>Cantharellales</taxon>
        <taxon>Botryobasidiaceae</taxon>
        <taxon>Botryobasidium</taxon>
    </lineage>
</organism>
<protein>
    <recommendedName>
        <fullName evidence="4">Malate dehydrogenase</fullName>
    </recommendedName>
</protein>
<keyword evidence="3" id="KW-1185">Reference proteome</keyword>
<dbReference type="OrthoDB" id="1859733at2759"/>
<dbReference type="HOGENOM" id="CLU_067863_3_1_1"/>
<sequence length="221" mass="23724">MISVMNMLSALFSVATLSQLVAASPVQYGCPTQNDVLQLPPSQSQLYVPPGEKPSHIVLGLGVQNYTCSPTTGLYVSAGARAALYDISCQYGTPAFATITQDAFVQFNDEDFNLDSPPTAGLVGSYYFTTTESGISPEWDFFSYSSGSSGFPSFVIGSEVGRIPAPTGFPQDIDWVQWTNIDGGLARTMFQVQTKSGQPPAYCPAGSPDISVKYAAQYWLF</sequence>
<proteinExistence type="predicted"/>
<dbReference type="PANTHER" id="PTHR35567:SF1">
    <property type="entry name" value="CONSERVED FUNGAL PROTEIN (AFU_ORTHOLOGUE AFUA_1G14230)"/>
    <property type="match status" value="1"/>
</dbReference>
<evidence type="ECO:0000256" key="1">
    <source>
        <dbReference type="SAM" id="SignalP"/>
    </source>
</evidence>
<name>A0A067MB58_BOTB1</name>
<dbReference type="InterPro" id="IPR021851">
    <property type="entry name" value="DUF3455"/>
</dbReference>
<evidence type="ECO:0000313" key="2">
    <source>
        <dbReference type="EMBL" id="KDQ09117.1"/>
    </source>
</evidence>
<feature type="signal peptide" evidence="1">
    <location>
        <begin position="1"/>
        <end position="23"/>
    </location>
</feature>
<gene>
    <name evidence="2" type="ORF">BOTBODRAFT_535973</name>
</gene>
<reference evidence="3" key="1">
    <citation type="journal article" date="2014" name="Proc. Natl. Acad. Sci. U.S.A.">
        <title>Extensive sampling of basidiomycete genomes demonstrates inadequacy of the white-rot/brown-rot paradigm for wood decay fungi.</title>
        <authorList>
            <person name="Riley R."/>
            <person name="Salamov A.A."/>
            <person name="Brown D.W."/>
            <person name="Nagy L.G."/>
            <person name="Floudas D."/>
            <person name="Held B.W."/>
            <person name="Levasseur A."/>
            <person name="Lombard V."/>
            <person name="Morin E."/>
            <person name="Otillar R."/>
            <person name="Lindquist E.A."/>
            <person name="Sun H."/>
            <person name="LaButti K.M."/>
            <person name="Schmutz J."/>
            <person name="Jabbour D."/>
            <person name="Luo H."/>
            <person name="Baker S.E."/>
            <person name="Pisabarro A.G."/>
            <person name="Walton J.D."/>
            <person name="Blanchette R.A."/>
            <person name="Henrissat B."/>
            <person name="Martin F."/>
            <person name="Cullen D."/>
            <person name="Hibbett D.S."/>
            <person name="Grigoriev I.V."/>
        </authorList>
    </citation>
    <scope>NUCLEOTIDE SEQUENCE [LARGE SCALE GENOMIC DNA]</scope>
    <source>
        <strain evidence="3">FD-172 SS1</strain>
    </source>
</reference>
<evidence type="ECO:0008006" key="4">
    <source>
        <dbReference type="Google" id="ProtNLM"/>
    </source>
</evidence>
<keyword evidence="1" id="KW-0732">Signal</keyword>
<feature type="chain" id="PRO_5001641146" description="Malate dehydrogenase" evidence="1">
    <location>
        <begin position="24"/>
        <end position="221"/>
    </location>
</feature>
<dbReference type="EMBL" id="KL198082">
    <property type="protein sequence ID" value="KDQ09117.1"/>
    <property type="molecule type" value="Genomic_DNA"/>
</dbReference>
<evidence type="ECO:0000313" key="3">
    <source>
        <dbReference type="Proteomes" id="UP000027195"/>
    </source>
</evidence>
<dbReference type="Proteomes" id="UP000027195">
    <property type="component" value="Unassembled WGS sequence"/>
</dbReference>
<dbReference type="Pfam" id="PF11937">
    <property type="entry name" value="DUF3455"/>
    <property type="match status" value="1"/>
</dbReference>
<dbReference type="AlphaFoldDB" id="A0A067MB58"/>